<reference evidence="2" key="1">
    <citation type="submission" date="2018-05" db="EMBL/GenBank/DDBJ databases">
        <title>Algibacter marinivivus sp. nov., isolated from sample around a algae.</title>
        <authorList>
            <person name="Zhong X."/>
        </authorList>
    </citation>
    <scope>NUCLEOTIDE SEQUENCE [LARGE SCALE GENOMIC DNA]</scope>
    <source>
        <strain evidence="2">ZY111</strain>
    </source>
</reference>
<name>A0A2U2X833_9FLAO</name>
<accession>A0A2U2X833</accession>
<keyword evidence="1" id="KW-0472">Membrane</keyword>
<organism evidence="2 3">
    <name type="scientific">Algibacter marinivivus</name>
    <dbReference type="NCBI Taxonomy" id="2100723"/>
    <lineage>
        <taxon>Bacteria</taxon>
        <taxon>Pseudomonadati</taxon>
        <taxon>Bacteroidota</taxon>
        <taxon>Flavobacteriia</taxon>
        <taxon>Flavobacteriales</taxon>
        <taxon>Flavobacteriaceae</taxon>
        <taxon>Algibacter</taxon>
    </lineage>
</organism>
<reference evidence="2" key="2">
    <citation type="submission" date="2018-05" db="EMBL/GenBank/DDBJ databases">
        <authorList>
            <person name="Lanie J.A."/>
            <person name="Ng W.-L."/>
            <person name="Kazmierczak K.M."/>
            <person name="Andrzejewski T.M."/>
            <person name="Davidsen T.M."/>
            <person name="Wayne K.J."/>
            <person name="Tettelin H."/>
            <person name="Glass J.I."/>
            <person name="Rusch D."/>
            <person name="Podicherti R."/>
            <person name="Tsui H.-C.T."/>
            <person name="Winkler M.E."/>
        </authorList>
    </citation>
    <scope>NUCLEOTIDE SEQUENCE [LARGE SCALE GENOMIC DNA]</scope>
    <source>
        <strain evidence="2">ZY111</strain>
    </source>
</reference>
<proteinExistence type="predicted"/>
<sequence>MIRFLEIGNEIIWVILGILLLALAPAIIMTIIGFVMRKKNPKAAKVLFIISAVYIIIGLGFCGILSF</sequence>
<keyword evidence="1" id="KW-1133">Transmembrane helix</keyword>
<feature type="transmembrane region" description="Helical" evidence="1">
    <location>
        <begin position="12"/>
        <end position="34"/>
    </location>
</feature>
<protein>
    <submittedName>
        <fullName evidence="2">Uncharacterized protein</fullName>
    </submittedName>
</protein>
<comment type="caution">
    <text evidence="2">The sequence shown here is derived from an EMBL/GenBank/DDBJ whole genome shotgun (WGS) entry which is preliminary data.</text>
</comment>
<keyword evidence="1" id="KW-0812">Transmembrane</keyword>
<evidence type="ECO:0000256" key="1">
    <source>
        <dbReference type="SAM" id="Phobius"/>
    </source>
</evidence>
<evidence type="ECO:0000313" key="2">
    <source>
        <dbReference type="EMBL" id="PWH83965.1"/>
    </source>
</evidence>
<gene>
    <name evidence="2" type="ORF">DIS18_05295</name>
</gene>
<feature type="transmembrane region" description="Helical" evidence="1">
    <location>
        <begin position="46"/>
        <end position="66"/>
    </location>
</feature>
<dbReference type="RefSeq" id="WP_109351971.1">
    <property type="nucleotide sequence ID" value="NZ_QFRI01000001.1"/>
</dbReference>
<dbReference type="AlphaFoldDB" id="A0A2U2X833"/>
<evidence type="ECO:0000313" key="3">
    <source>
        <dbReference type="Proteomes" id="UP000245375"/>
    </source>
</evidence>
<dbReference type="Proteomes" id="UP000245375">
    <property type="component" value="Unassembled WGS sequence"/>
</dbReference>
<keyword evidence="3" id="KW-1185">Reference proteome</keyword>
<dbReference type="EMBL" id="QFRI01000001">
    <property type="protein sequence ID" value="PWH83965.1"/>
    <property type="molecule type" value="Genomic_DNA"/>
</dbReference>